<gene>
    <name evidence="14" type="ORF">ACFFGN_10470</name>
</gene>
<dbReference type="SUPFAM" id="SSF158472">
    <property type="entry name" value="HAMP domain-like"/>
    <property type="match status" value="1"/>
</dbReference>
<dbReference type="GO" id="GO:0016301">
    <property type="term" value="F:kinase activity"/>
    <property type="evidence" value="ECO:0007669"/>
    <property type="project" value="UniProtKB-KW"/>
</dbReference>
<evidence type="ECO:0000256" key="3">
    <source>
        <dbReference type="ARBA" id="ARBA00012438"/>
    </source>
</evidence>
<dbReference type="InterPro" id="IPR003660">
    <property type="entry name" value="HAMP_dom"/>
</dbReference>
<keyword evidence="10 11" id="KW-0472">Membrane</keyword>
<dbReference type="InterPro" id="IPR004358">
    <property type="entry name" value="Sig_transdc_His_kin-like_C"/>
</dbReference>
<dbReference type="SMART" id="SM00388">
    <property type="entry name" value="HisKA"/>
    <property type="match status" value="1"/>
</dbReference>
<evidence type="ECO:0000259" key="13">
    <source>
        <dbReference type="PROSITE" id="PS50885"/>
    </source>
</evidence>
<dbReference type="PANTHER" id="PTHR45436">
    <property type="entry name" value="SENSOR HISTIDINE KINASE YKOH"/>
    <property type="match status" value="1"/>
</dbReference>
<evidence type="ECO:0000259" key="12">
    <source>
        <dbReference type="PROSITE" id="PS50109"/>
    </source>
</evidence>
<proteinExistence type="predicted"/>
<feature type="transmembrane region" description="Helical" evidence="11">
    <location>
        <begin position="161"/>
        <end position="181"/>
    </location>
</feature>
<dbReference type="InterPro" id="IPR005467">
    <property type="entry name" value="His_kinase_dom"/>
</dbReference>
<keyword evidence="8 11" id="KW-1133">Transmembrane helix</keyword>
<dbReference type="PRINTS" id="PR00344">
    <property type="entry name" value="BCTRLSENSOR"/>
</dbReference>
<evidence type="ECO:0000256" key="2">
    <source>
        <dbReference type="ARBA" id="ARBA00004236"/>
    </source>
</evidence>
<dbReference type="InterPro" id="IPR003661">
    <property type="entry name" value="HisK_dim/P_dom"/>
</dbReference>
<dbReference type="SMART" id="SM00304">
    <property type="entry name" value="HAMP"/>
    <property type="match status" value="1"/>
</dbReference>
<evidence type="ECO:0000256" key="9">
    <source>
        <dbReference type="ARBA" id="ARBA00023012"/>
    </source>
</evidence>
<sequence length="465" mass="50736">MRRRLLQSLVPLVILLAIAAALPLANYVASGASRTLFVSRSNDADWFADVAESPLQSGDIATLRQLAVRYHKLYNTPVFIVDVDNRVIATSRSGVNVNEPKLRAELDRTLAGRLNDEPPALWPWRTADMIVSRPVVNNGRVLGAAVLMVPTDDTRADVQRWLLVVLGGLLLSLGLVVLGVVQPVSRWVLKPLQDLDNATHQVARGALDIRVRTDGRAPELRRLGDSFNSMALSLNQSRQREREFVADASHQLRTPLTSARIHIEGLSRLSPTARFALADIDRLGRIVQRLSRLAGSDRPVEGGDAEGMDLAEAVSERLIGWSAVYAADDLELIVGKMQPGRVASELEIDDILDVLLDNAAKYGQPPVEVSVLRDQDEVVLQVRDHGLGLSSNDLKKIGERFWRSTHHREMPGTGLGLAIVRAEATRVGGRVVATPGAGGGLVIEIRLPALDPAPLPMPAEAQHRR</sequence>
<comment type="catalytic activity">
    <reaction evidence="1">
        <text>ATP + protein L-histidine = ADP + protein N-phospho-L-histidine.</text>
        <dbReference type="EC" id="2.7.13.3"/>
    </reaction>
</comment>
<dbReference type="SMART" id="SM00387">
    <property type="entry name" value="HATPase_c"/>
    <property type="match status" value="1"/>
</dbReference>
<dbReference type="InterPro" id="IPR036890">
    <property type="entry name" value="HATPase_C_sf"/>
</dbReference>
<keyword evidence="9" id="KW-0902">Two-component regulatory system</keyword>
<dbReference type="Gene3D" id="6.10.340.10">
    <property type="match status" value="1"/>
</dbReference>
<evidence type="ECO:0000256" key="5">
    <source>
        <dbReference type="ARBA" id="ARBA00022679"/>
    </source>
</evidence>
<dbReference type="PANTHER" id="PTHR45436:SF5">
    <property type="entry name" value="SENSOR HISTIDINE KINASE TRCS"/>
    <property type="match status" value="1"/>
</dbReference>
<keyword evidence="4" id="KW-0597">Phosphoprotein</keyword>
<evidence type="ECO:0000256" key="4">
    <source>
        <dbReference type="ARBA" id="ARBA00022553"/>
    </source>
</evidence>
<feature type="domain" description="Histidine kinase" evidence="12">
    <location>
        <begin position="247"/>
        <end position="451"/>
    </location>
</feature>
<dbReference type="CDD" id="cd00075">
    <property type="entry name" value="HATPase"/>
    <property type="match status" value="1"/>
</dbReference>
<keyword evidence="5" id="KW-0808">Transferase</keyword>
<dbReference type="CDD" id="cd00082">
    <property type="entry name" value="HisKA"/>
    <property type="match status" value="1"/>
</dbReference>
<evidence type="ECO:0000256" key="11">
    <source>
        <dbReference type="SAM" id="Phobius"/>
    </source>
</evidence>
<comment type="subcellular location">
    <subcellularLocation>
        <location evidence="2">Cell membrane</location>
    </subcellularLocation>
</comment>
<keyword evidence="7 14" id="KW-0418">Kinase</keyword>
<organism evidence="14 15">
    <name type="scientific">Kribbella deserti</name>
    <dbReference type="NCBI Taxonomy" id="1926257"/>
    <lineage>
        <taxon>Bacteria</taxon>
        <taxon>Bacillati</taxon>
        <taxon>Actinomycetota</taxon>
        <taxon>Actinomycetes</taxon>
        <taxon>Propionibacteriales</taxon>
        <taxon>Kribbellaceae</taxon>
        <taxon>Kribbella</taxon>
    </lineage>
</organism>
<name>A0ABV6QIN0_9ACTN</name>
<dbReference type="Gene3D" id="1.10.287.130">
    <property type="match status" value="1"/>
</dbReference>
<protein>
    <recommendedName>
        <fullName evidence="3">histidine kinase</fullName>
        <ecNumber evidence="3">2.7.13.3</ecNumber>
    </recommendedName>
</protein>
<dbReference type="PROSITE" id="PS50109">
    <property type="entry name" value="HIS_KIN"/>
    <property type="match status" value="1"/>
</dbReference>
<dbReference type="PROSITE" id="PS50885">
    <property type="entry name" value="HAMP"/>
    <property type="match status" value="1"/>
</dbReference>
<evidence type="ECO:0000313" key="15">
    <source>
        <dbReference type="Proteomes" id="UP001589890"/>
    </source>
</evidence>
<dbReference type="Proteomes" id="UP001589890">
    <property type="component" value="Unassembled WGS sequence"/>
</dbReference>
<dbReference type="EC" id="2.7.13.3" evidence="3"/>
<dbReference type="InterPro" id="IPR036097">
    <property type="entry name" value="HisK_dim/P_sf"/>
</dbReference>
<dbReference type="CDD" id="cd06225">
    <property type="entry name" value="HAMP"/>
    <property type="match status" value="1"/>
</dbReference>
<evidence type="ECO:0000256" key="7">
    <source>
        <dbReference type="ARBA" id="ARBA00022777"/>
    </source>
</evidence>
<evidence type="ECO:0000256" key="6">
    <source>
        <dbReference type="ARBA" id="ARBA00022692"/>
    </source>
</evidence>
<dbReference type="SUPFAM" id="SSF47384">
    <property type="entry name" value="Homodimeric domain of signal transducing histidine kinase"/>
    <property type="match status" value="1"/>
</dbReference>
<feature type="domain" description="HAMP" evidence="13">
    <location>
        <begin position="186"/>
        <end position="239"/>
    </location>
</feature>
<evidence type="ECO:0000256" key="8">
    <source>
        <dbReference type="ARBA" id="ARBA00022989"/>
    </source>
</evidence>
<keyword evidence="6 11" id="KW-0812">Transmembrane</keyword>
<accession>A0ABV6QIN0</accession>
<comment type="caution">
    <text evidence="14">The sequence shown here is derived from an EMBL/GenBank/DDBJ whole genome shotgun (WGS) entry which is preliminary data.</text>
</comment>
<evidence type="ECO:0000256" key="10">
    <source>
        <dbReference type="ARBA" id="ARBA00023136"/>
    </source>
</evidence>
<dbReference type="InterPro" id="IPR003594">
    <property type="entry name" value="HATPase_dom"/>
</dbReference>
<dbReference type="EMBL" id="JBHLTC010000012">
    <property type="protein sequence ID" value="MFC0624485.1"/>
    <property type="molecule type" value="Genomic_DNA"/>
</dbReference>
<evidence type="ECO:0000256" key="1">
    <source>
        <dbReference type="ARBA" id="ARBA00000085"/>
    </source>
</evidence>
<dbReference type="Pfam" id="PF02518">
    <property type="entry name" value="HATPase_c"/>
    <property type="match status" value="1"/>
</dbReference>
<dbReference type="InterPro" id="IPR050428">
    <property type="entry name" value="TCS_sensor_his_kinase"/>
</dbReference>
<dbReference type="Pfam" id="PF00512">
    <property type="entry name" value="HisKA"/>
    <property type="match status" value="1"/>
</dbReference>
<dbReference type="Pfam" id="PF00672">
    <property type="entry name" value="HAMP"/>
    <property type="match status" value="1"/>
</dbReference>
<dbReference type="Gene3D" id="3.30.565.10">
    <property type="entry name" value="Histidine kinase-like ATPase, C-terminal domain"/>
    <property type="match status" value="1"/>
</dbReference>
<keyword evidence="15" id="KW-1185">Reference proteome</keyword>
<reference evidence="14 15" key="1">
    <citation type="submission" date="2024-09" db="EMBL/GenBank/DDBJ databases">
        <authorList>
            <person name="Sun Q."/>
            <person name="Mori K."/>
        </authorList>
    </citation>
    <scope>NUCLEOTIDE SEQUENCE [LARGE SCALE GENOMIC DNA]</scope>
    <source>
        <strain evidence="14 15">CGMCC 1.15906</strain>
    </source>
</reference>
<dbReference type="RefSeq" id="WP_380045915.1">
    <property type="nucleotide sequence ID" value="NZ_JBHLTC010000012.1"/>
</dbReference>
<evidence type="ECO:0000313" key="14">
    <source>
        <dbReference type="EMBL" id="MFC0624485.1"/>
    </source>
</evidence>
<dbReference type="SUPFAM" id="SSF55874">
    <property type="entry name" value="ATPase domain of HSP90 chaperone/DNA topoisomerase II/histidine kinase"/>
    <property type="match status" value="1"/>
</dbReference>